<keyword evidence="1" id="KW-0732">Signal</keyword>
<feature type="chain" id="PRO_5013152442" evidence="1">
    <location>
        <begin position="20"/>
        <end position="391"/>
    </location>
</feature>
<organism evidence="2 3">
    <name type="scientific">Biomphalaria glabrata</name>
    <name type="common">Bloodfluke planorb</name>
    <name type="synonym">Freshwater snail</name>
    <dbReference type="NCBI Taxonomy" id="6526"/>
    <lineage>
        <taxon>Eukaryota</taxon>
        <taxon>Metazoa</taxon>
        <taxon>Spiralia</taxon>
        <taxon>Lophotrochozoa</taxon>
        <taxon>Mollusca</taxon>
        <taxon>Gastropoda</taxon>
        <taxon>Heterobranchia</taxon>
        <taxon>Euthyneura</taxon>
        <taxon>Panpulmonata</taxon>
        <taxon>Hygrophila</taxon>
        <taxon>Lymnaeoidea</taxon>
        <taxon>Planorbidae</taxon>
        <taxon>Biomphalaria</taxon>
    </lineage>
</organism>
<dbReference type="OrthoDB" id="6052426at2759"/>
<dbReference type="Proteomes" id="UP000076420">
    <property type="component" value="Unassembled WGS sequence"/>
</dbReference>
<reference evidence="2" key="1">
    <citation type="submission" date="2020-05" db="UniProtKB">
        <authorList>
            <consortium name="EnsemblMetazoa"/>
        </authorList>
    </citation>
    <scope>IDENTIFICATION</scope>
    <source>
        <strain evidence="2">BB02</strain>
    </source>
</reference>
<dbReference type="VEuPathDB" id="VectorBase:BGLAX_048709"/>
<accession>A0A2C9KR05</accession>
<evidence type="ECO:0000313" key="3">
    <source>
        <dbReference type="Proteomes" id="UP000076420"/>
    </source>
</evidence>
<protein>
    <submittedName>
        <fullName evidence="2">Uncharacterized protein</fullName>
    </submittedName>
</protein>
<name>A0A2C9KR05_BIOGL</name>
<dbReference type="VEuPathDB" id="VectorBase:BGLB022565"/>
<sequence>MKVTSLLVYLASLIFVTIAFDRNNTESQECQICGCNTNCVDNVCQCKEGHEGDPIFMCFEKNATECSIRNDPRVDVFYNRHYSEKLIGDVLAADFITDRKAEGDGQCYVKVWTYLNRIKGKMYVTEVQINLTQVSGDKRSTLVMKIVASIIETANYSSPNVYVFDAYYLFEGAFVYWFQSRSDTPFIMSRNIRTAFCELDFIRIRPNIFKVEAYCCGVVIGIRPYNPKPPQATPGFFININSSYNPVFPEYPVAPPLCLYGHQTNVSNITGFSNYLDSLIYLALTNSDVSPPFGNTPSNLAYLRGVLKACSTEGKQSFISFFQDVLDEPPFVYSISNNVPGLYELVNFLLLVLKDICGLDANGCSQAQALINARVPNATDPAPILQPYCAP</sequence>
<evidence type="ECO:0000256" key="1">
    <source>
        <dbReference type="SAM" id="SignalP"/>
    </source>
</evidence>
<gene>
    <name evidence="2" type="primary">106055316</name>
</gene>
<dbReference type="AlphaFoldDB" id="A0A2C9KR05"/>
<dbReference type="KEGG" id="bgt:106055316"/>
<dbReference type="EnsemblMetazoa" id="BGLB022565-RA">
    <property type="protein sequence ID" value="BGLB022565-PA"/>
    <property type="gene ID" value="BGLB022565"/>
</dbReference>
<proteinExistence type="predicted"/>
<evidence type="ECO:0000313" key="2">
    <source>
        <dbReference type="EnsemblMetazoa" id="BGLB022565-PA"/>
    </source>
</evidence>
<feature type="signal peptide" evidence="1">
    <location>
        <begin position="1"/>
        <end position="19"/>
    </location>
</feature>